<dbReference type="PANTHER" id="PTHR34822:SF1">
    <property type="entry name" value="GRPB FAMILY PROTEIN"/>
    <property type="match status" value="1"/>
</dbReference>
<dbReference type="EMBL" id="BSTI01000006">
    <property type="protein sequence ID" value="GLY66669.1"/>
    <property type="molecule type" value="Genomic_DNA"/>
</dbReference>
<dbReference type="SUPFAM" id="SSF81301">
    <property type="entry name" value="Nucleotidyltransferase"/>
    <property type="match status" value="1"/>
</dbReference>
<keyword evidence="2" id="KW-1185">Reference proteome</keyword>
<dbReference type="Gene3D" id="3.30.460.10">
    <property type="entry name" value="Beta Polymerase, domain 2"/>
    <property type="match status" value="1"/>
</dbReference>
<dbReference type="InterPro" id="IPR043519">
    <property type="entry name" value="NT_sf"/>
</dbReference>
<dbReference type="InterPro" id="IPR007344">
    <property type="entry name" value="GrpB/CoaE"/>
</dbReference>
<gene>
    <name evidence="1" type="ORF">Atai01_32880</name>
</gene>
<accession>A0A9W6VH50</accession>
<dbReference type="Pfam" id="PF04229">
    <property type="entry name" value="GrpB"/>
    <property type="match status" value="1"/>
</dbReference>
<dbReference type="Proteomes" id="UP001165136">
    <property type="component" value="Unassembled WGS sequence"/>
</dbReference>
<sequence length="192" mass="21195">MPFPDELASGLRVSAYDPGWPREFGIIAARLGKALGLLARGIDHIGSTSVPDLPAKDCVDVQVRVGELDDAPLVAAFDAIGFRLRPEPWNHTETSDGRSWSKRVFAPPAGERAANVHVRLAGSATARRNLLFRDFLRADARARTAWGQFKQRLARTATDLYDYGQIKQPATEVLMIAAEDWAQRTGWTDPSR</sequence>
<dbReference type="AlphaFoldDB" id="A0A9W6VH50"/>
<comment type="caution">
    <text evidence="1">The sequence shown here is derived from an EMBL/GenBank/DDBJ whole genome shotgun (WGS) entry which is preliminary data.</text>
</comment>
<evidence type="ECO:0000313" key="1">
    <source>
        <dbReference type="EMBL" id="GLY66669.1"/>
    </source>
</evidence>
<reference evidence="1" key="1">
    <citation type="submission" date="2023-03" db="EMBL/GenBank/DDBJ databases">
        <title>Amycolatopsis taiwanensis NBRC 103393.</title>
        <authorList>
            <person name="Ichikawa N."/>
            <person name="Sato H."/>
            <person name="Tonouchi N."/>
        </authorList>
    </citation>
    <scope>NUCLEOTIDE SEQUENCE</scope>
    <source>
        <strain evidence="1">NBRC 103393</strain>
    </source>
</reference>
<organism evidence="1 2">
    <name type="scientific">Amycolatopsis taiwanensis</name>
    <dbReference type="NCBI Taxonomy" id="342230"/>
    <lineage>
        <taxon>Bacteria</taxon>
        <taxon>Bacillati</taxon>
        <taxon>Actinomycetota</taxon>
        <taxon>Actinomycetes</taxon>
        <taxon>Pseudonocardiales</taxon>
        <taxon>Pseudonocardiaceae</taxon>
        <taxon>Amycolatopsis</taxon>
    </lineage>
</organism>
<dbReference type="RefSeq" id="WP_285487392.1">
    <property type="nucleotide sequence ID" value="NZ_BSTI01000006.1"/>
</dbReference>
<proteinExistence type="predicted"/>
<evidence type="ECO:0000313" key="2">
    <source>
        <dbReference type="Proteomes" id="UP001165136"/>
    </source>
</evidence>
<protein>
    <recommendedName>
        <fullName evidence="3">GrpB family protein</fullName>
    </recommendedName>
</protein>
<name>A0A9W6VH50_9PSEU</name>
<dbReference type="PANTHER" id="PTHR34822">
    <property type="entry name" value="GRPB DOMAIN PROTEIN (AFU_ORTHOLOGUE AFUA_1G01530)"/>
    <property type="match status" value="1"/>
</dbReference>
<evidence type="ECO:0008006" key="3">
    <source>
        <dbReference type="Google" id="ProtNLM"/>
    </source>
</evidence>